<comment type="subcellular location">
    <subcellularLocation>
        <location evidence="1">Nucleus</location>
    </subcellularLocation>
</comment>
<evidence type="ECO:0000313" key="6">
    <source>
        <dbReference type="EMBL" id="KNZ48165.1"/>
    </source>
</evidence>
<keyword evidence="4" id="KW-0862">Zinc</keyword>
<dbReference type="PANTHER" id="PTHR46481:SF10">
    <property type="entry name" value="ZINC FINGER BED DOMAIN-CONTAINING PROTEIN 39"/>
    <property type="match status" value="1"/>
</dbReference>
<name>A0A0L6UK12_9BASI</name>
<keyword evidence="2" id="KW-0479">Metal-binding</keyword>
<dbReference type="GO" id="GO:0005634">
    <property type="term" value="C:nucleus"/>
    <property type="evidence" value="ECO:0007669"/>
    <property type="project" value="UniProtKB-SubCell"/>
</dbReference>
<keyword evidence="3" id="KW-0863">Zinc-finger</keyword>
<comment type="caution">
    <text evidence="6">The sequence shown here is derived from an EMBL/GenBank/DDBJ whole genome shotgun (WGS) entry which is preliminary data.</text>
</comment>
<dbReference type="PANTHER" id="PTHR46481">
    <property type="entry name" value="ZINC FINGER BED DOMAIN-CONTAINING PROTEIN 4"/>
    <property type="match status" value="1"/>
</dbReference>
<evidence type="ECO:0000313" key="7">
    <source>
        <dbReference type="Proteomes" id="UP000037035"/>
    </source>
</evidence>
<evidence type="ECO:0000256" key="1">
    <source>
        <dbReference type="ARBA" id="ARBA00004123"/>
    </source>
</evidence>
<sequence length="138" mass="15454">MATSVEDTAPASRPKFLSSMHPTNWLHFIAECNLPFRLVEQDSFLKILTALNPQAGSIMVKRKAMAYKVTKLYHAHLTQVKTFLSAIPRISYTLDAWTSPNSLALMGNTAHAITNQWDLLDVVIGIPSVHGKSFYPWL</sequence>
<keyword evidence="5" id="KW-0539">Nucleus</keyword>
<gene>
    <name evidence="6" type="ORF">VP01_5864g1</name>
</gene>
<evidence type="ECO:0000256" key="5">
    <source>
        <dbReference type="ARBA" id="ARBA00023242"/>
    </source>
</evidence>
<dbReference type="Proteomes" id="UP000037035">
    <property type="component" value="Unassembled WGS sequence"/>
</dbReference>
<dbReference type="InterPro" id="IPR052035">
    <property type="entry name" value="ZnF_BED_domain_contain"/>
</dbReference>
<dbReference type="OrthoDB" id="1607513at2759"/>
<accession>A0A0L6UK12</accession>
<dbReference type="VEuPathDB" id="FungiDB:VP01_5864g1"/>
<keyword evidence="7" id="KW-1185">Reference proteome</keyword>
<protein>
    <recommendedName>
        <fullName evidence="8">HAT C-terminal dimerisation domain-containing protein</fullName>
    </recommendedName>
</protein>
<proteinExistence type="predicted"/>
<evidence type="ECO:0000256" key="2">
    <source>
        <dbReference type="ARBA" id="ARBA00022723"/>
    </source>
</evidence>
<dbReference type="GO" id="GO:0008270">
    <property type="term" value="F:zinc ion binding"/>
    <property type="evidence" value="ECO:0007669"/>
    <property type="project" value="UniProtKB-KW"/>
</dbReference>
<dbReference type="EMBL" id="LAVV01011123">
    <property type="protein sequence ID" value="KNZ48165.1"/>
    <property type="molecule type" value="Genomic_DNA"/>
</dbReference>
<dbReference type="AlphaFoldDB" id="A0A0L6UK12"/>
<evidence type="ECO:0008006" key="8">
    <source>
        <dbReference type="Google" id="ProtNLM"/>
    </source>
</evidence>
<evidence type="ECO:0000256" key="3">
    <source>
        <dbReference type="ARBA" id="ARBA00022771"/>
    </source>
</evidence>
<reference evidence="6 7" key="1">
    <citation type="submission" date="2015-08" db="EMBL/GenBank/DDBJ databases">
        <title>Next Generation Sequencing and Analysis of the Genome of Puccinia sorghi L Schw, the Causal Agent of Maize Common Rust.</title>
        <authorList>
            <person name="Rochi L."/>
            <person name="Burguener G."/>
            <person name="Darino M."/>
            <person name="Turjanski A."/>
            <person name="Kreff E."/>
            <person name="Dieguez M.J."/>
            <person name="Sacco F."/>
        </authorList>
    </citation>
    <scope>NUCLEOTIDE SEQUENCE [LARGE SCALE GENOMIC DNA]</scope>
    <source>
        <strain evidence="6 7">RO10H11247</strain>
    </source>
</reference>
<organism evidence="6 7">
    <name type="scientific">Puccinia sorghi</name>
    <dbReference type="NCBI Taxonomy" id="27349"/>
    <lineage>
        <taxon>Eukaryota</taxon>
        <taxon>Fungi</taxon>
        <taxon>Dikarya</taxon>
        <taxon>Basidiomycota</taxon>
        <taxon>Pucciniomycotina</taxon>
        <taxon>Pucciniomycetes</taxon>
        <taxon>Pucciniales</taxon>
        <taxon>Pucciniaceae</taxon>
        <taxon>Puccinia</taxon>
    </lineage>
</organism>
<evidence type="ECO:0000256" key="4">
    <source>
        <dbReference type="ARBA" id="ARBA00022833"/>
    </source>
</evidence>